<name>A0ACB6QGK3_9PLEO</name>
<accession>A0ACB6QGK3</accession>
<reference evidence="1" key="1">
    <citation type="journal article" date="2020" name="Stud. Mycol.">
        <title>101 Dothideomycetes genomes: a test case for predicting lifestyles and emergence of pathogens.</title>
        <authorList>
            <person name="Haridas S."/>
            <person name="Albert R."/>
            <person name="Binder M."/>
            <person name="Bloem J."/>
            <person name="Labutti K."/>
            <person name="Salamov A."/>
            <person name="Andreopoulos B."/>
            <person name="Baker S."/>
            <person name="Barry K."/>
            <person name="Bills G."/>
            <person name="Bluhm B."/>
            <person name="Cannon C."/>
            <person name="Castanera R."/>
            <person name="Culley D."/>
            <person name="Daum C."/>
            <person name="Ezra D."/>
            <person name="Gonzalez J."/>
            <person name="Henrissat B."/>
            <person name="Kuo A."/>
            <person name="Liang C."/>
            <person name="Lipzen A."/>
            <person name="Lutzoni F."/>
            <person name="Magnuson J."/>
            <person name="Mondo S."/>
            <person name="Nolan M."/>
            <person name="Ohm R."/>
            <person name="Pangilinan J."/>
            <person name="Park H.-J."/>
            <person name="Ramirez L."/>
            <person name="Alfaro M."/>
            <person name="Sun H."/>
            <person name="Tritt A."/>
            <person name="Yoshinaga Y."/>
            <person name="Zwiers L.-H."/>
            <person name="Turgeon B."/>
            <person name="Goodwin S."/>
            <person name="Spatafora J."/>
            <person name="Crous P."/>
            <person name="Grigoriev I."/>
        </authorList>
    </citation>
    <scope>NUCLEOTIDE SEQUENCE</scope>
    <source>
        <strain evidence="1">ATCC 200398</strain>
    </source>
</reference>
<evidence type="ECO:0000313" key="2">
    <source>
        <dbReference type="Proteomes" id="UP000799755"/>
    </source>
</evidence>
<comment type="caution">
    <text evidence="1">The sequence shown here is derived from an EMBL/GenBank/DDBJ whole genome shotgun (WGS) entry which is preliminary data.</text>
</comment>
<dbReference type="Proteomes" id="UP000799755">
    <property type="component" value="Unassembled WGS sequence"/>
</dbReference>
<proteinExistence type="predicted"/>
<keyword evidence="2" id="KW-1185">Reference proteome</keyword>
<organism evidence="1 2">
    <name type="scientific">Lindgomyces ingoldianus</name>
    <dbReference type="NCBI Taxonomy" id="673940"/>
    <lineage>
        <taxon>Eukaryota</taxon>
        <taxon>Fungi</taxon>
        <taxon>Dikarya</taxon>
        <taxon>Ascomycota</taxon>
        <taxon>Pezizomycotina</taxon>
        <taxon>Dothideomycetes</taxon>
        <taxon>Pleosporomycetidae</taxon>
        <taxon>Pleosporales</taxon>
        <taxon>Lindgomycetaceae</taxon>
        <taxon>Lindgomyces</taxon>
    </lineage>
</organism>
<gene>
    <name evidence="1" type="ORF">BDR25DRAFT_360572</name>
</gene>
<evidence type="ECO:0000313" key="1">
    <source>
        <dbReference type="EMBL" id="KAF2465640.1"/>
    </source>
</evidence>
<sequence length="691" mass="78418">MLSLHCLDRNCKAAYTGLLLLIMTAVGLSSDLSTKWPWGCRRGARGGLQTTGLSMEEQEKKLNLELGRGCDRIAREEVKFGQAPRRPAQSPTTPTPPSSVSVVQAEELECIWRHSIHLPLQQWLLTSTVSSTPICFVDDEHIHMKQNRTAERLPPKTGSKPEGMAVRRVQQGCITVANPSRTQLLSTEILTPTRPRPFSIEGTPAVHKIMVIDEAFPLNKSTKVTALVNSEHFITKFSESVSVDINNTAVTFIDMRKARKPKQPKRLFVISTNQKKENPLIFSPHSKVLQRITYETTWVQAEREYLASLLRDYLDASVTELIERSNYRFSRVSEENYKEGAAKKVAEHHEGRTIELKRRRRKGRPRTEITTRRIPKISKSFHRLNRLRIPDGAAETEALKPKRPAKSPRLTSPRRIPSLARMLSQMLTKPLNPARRQGPRSQGLVNRTRLKNSSLFNGNPIPIPSTRRVQAFHIIPSEPEHMIRMGVVPATDPEWEKESLTPSQTLEEPVHSDAFQAFVQGEEVFVQEQNPVAEPPIPGPGYGWRSTGRYLRSLTLNSKFIVESTSTLALDEELFELDLETDIEQFYNPVEQAASRETRPPKEYEAEHEEYAQVLPLIMSQKSLRQEKRCLKMLTGEADGGELITHKEGKSVKWQILIDMPNKFAAALMFRVYNSRYMYSWFLGPISLGGG</sequence>
<protein>
    <submittedName>
        <fullName evidence="1">Uncharacterized protein</fullName>
    </submittedName>
</protein>
<dbReference type="EMBL" id="MU003529">
    <property type="protein sequence ID" value="KAF2465640.1"/>
    <property type="molecule type" value="Genomic_DNA"/>
</dbReference>